<evidence type="ECO:0000256" key="1">
    <source>
        <dbReference type="ARBA" id="ARBA00004496"/>
    </source>
</evidence>
<dbReference type="AlphaFoldDB" id="A0A8X6T6N8"/>
<evidence type="ECO:0000256" key="3">
    <source>
        <dbReference type="ARBA" id="ARBA00022737"/>
    </source>
</evidence>
<dbReference type="InterPro" id="IPR011990">
    <property type="entry name" value="TPR-like_helical_dom_sf"/>
</dbReference>
<protein>
    <recommendedName>
        <fullName evidence="5">Tetratricopeptide repeat protein 29</fullName>
    </recommendedName>
</protein>
<evidence type="ECO:0000256" key="5">
    <source>
        <dbReference type="ARBA" id="ARBA00040665"/>
    </source>
</evidence>
<dbReference type="PANTHER" id="PTHR46630:SF1">
    <property type="entry name" value="TETRATRICOPEPTIDE REPEAT PROTEIN 29"/>
    <property type="match status" value="1"/>
</dbReference>
<proteinExistence type="predicted"/>
<comment type="subcellular location">
    <subcellularLocation>
        <location evidence="1">Cytoplasm</location>
    </subcellularLocation>
</comment>
<dbReference type="Gene3D" id="1.25.40.10">
    <property type="entry name" value="Tetratricopeptide repeat domain"/>
    <property type="match status" value="1"/>
</dbReference>
<dbReference type="GO" id="GO:0005929">
    <property type="term" value="C:cilium"/>
    <property type="evidence" value="ECO:0007669"/>
    <property type="project" value="TreeGrafter"/>
</dbReference>
<dbReference type="GO" id="GO:0003341">
    <property type="term" value="P:cilium movement"/>
    <property type="evidence" value="ECO:0007669"/>
    <property type="project" value="TreeGrafter"/>
</dbReference>
<dbReference type="EMBL" id="BMAW01097073">
    <property type="protein sequence ID" value="GFS77761.1"/>
    <property type="molecule type" value="Genomic_DNA"/>
</dbReference>
<evidence type="ECO:0000256" key="2">
    <source>
        <dbReference type="ARBA" id="ARBA00022490"/>
    </source>
</evidence>
<reference evidence="7" key="1">
    <citation type="submission" date="2020-08" db="EMBL/GenBank/DDBJ databases">
        <title>Multicomponent nature underlies the extraordinary mechanical properties of spider dragline silk.</title>
        <authorList>
            <person name="Kono N."/>
            <person name="Nakamura H."/>
            <person name="Mori M."/>
            <person name="Yoshida Y."/>
            <person name="Ohtoshi R."/>
            <person name="Malay A.D."/>
            <person name="Moran D.A.P."/>
            <person name="Tomita M."/>
            <person name="Numata K."/>
            <person name="Arakawa K."/>
        </authorList>
    </citation>
    <scope>NUCLEOTIDE SEQUENCE</scope>
</reference>
<comment type="function">
    <text evidence="6">Axonemal protein which is implicated in axonemal and/or peri-axonemal structure assembly and regulates flagellum assembly and beating and therefore sperm motility.</text>
</comment>
<keyword evidence="3" id="KW-0677">Repeat</keyword>
<dbReference type="OrthoDB" id="626167at2759"/>
<evidence type="ECO:0000256" key="4">
    <source>
        <dbReference type="ARBA" id="ARBA00022803"/>
    </source>
</evidence>
<evidence type="ECO:0000256" key="6">
    <source>
        <dbReference type="ARBA" id="ARBA00044739"/>
    </source>
</evidence>
<organism evidence="7 8">
    <name type="scientific">Nephila pilipes</name>
    <name type="common">Giant wood spider</name>
    <name type="synonym">Nephila maculata</name>
    <dbReference type="NCBI Taxonomy" id="299642"/>
    <lineage>
        <taxon>Eukaryota</taxon>
        <taxon>Metazoa</taxon>
        <taxon>Ecdysozoa</taxon>
        <taxon>Arthropoda</taxon>
        <taxon>Chelicerata</taxon>
        <taxon>Arachnida</taxon>
        <taxon>Araneae</taxon>
        <taxon>Araneomorphae</taxon>
        <taxon>Entelegynae</taxon>
        <taxon>Araneoidea</taxon>
        <taxon>Nephilidae</taxon>
        <taxon>Nephila</taxon>
    </lineage>
</organism>
<keyword evidence="8" id="KW-1185">Reference proteome</keyword>
<comment type="caution">
    <text evidence="7">The sequence shown here is derived from an EMBL/GenBank/DDBJ whole genome shotgun (WGS) entry which is preliminary data.</text>
</comment>
<dbReference type="PANTHER" id="PTHR46630">
    <property type="entry name" value="TETRATRICOPEPTIDE REPEAT PROTEIN 29"/>
    <property type="match status" value="1"/>
</dbReference>
<name>A0A8X6T6N8_NEPPI</name>
<sequence length="227" mass="26696">MYDVGRTGCLELLENGFVNAFEETLELMQMNEEMKTKAEHGYDKEMPGDFRKDFDAMHTIMEMLRKSEEAERTGGLQDNYSSRLELANHFLNLKGYHWLAEYLYKSCCKILETEGAQDGHLKIKALQLLGLLEERRDNPDMSLRYMEKAIEMANKVSLRPNDPTKKELFQHLIEMYRRLGTKCLEREDEFTRAKNSRSVFFYKKATLLAKKREFSSILNVFKIFSND</sequence>
<evidence type="ECO:0000313" key="8">
    <source>
        <dbReference type="Proteomes" id="UP000887013"/>
    </source>
</evidence>
<evidence type="ECO:0000313" key="7">
    <source>
        <dbReference type="EMBL" id="GFS77761.1"/>
    </source>
</evidence>
<keyword evidence="4" id="KW-0802">TPR repeat</keyword>
<accession>A0A8X6T6N8</accession>
<gene>
    <name evidence="7" type="ORF">NPIL_425001</name>
</gene>
<dbReference type="InterPro" id="IPR051476">
    <property type="entry name" value="Bac_ResReg_Asp_Phosphatase"/>
</dbReference>
<dbReference type="GO" id="GO:0005737">
    <property type="term" value="C:cytoplasm"/>
    <property type="evidence" value="ECO:0007669"/>
    <property type="project" value="UniProtKB-SubCell"/>
</dbReference>
<dbReference type="Proteomes" id="UP000887013">
    <property type="component" value="Unassembled WGS sequence"/>
</dbReference>
<keyword evidence="2" id="KW-0963">Cytoplasm</keyword>